<feature type="compositionally biased region" description="Polar residues" evidence="1">
    <location>
        <begin position="48"/>
        <end position="62"/>
    </location>
</feature>
<dbReference type="GeneID" id="54580355"/>
<reference evidence="2" key="1">
    <citation type="journal article" date="2020" name="Stud. Mycol.">
        <title>101 Dothideomycetes genomes: a test case for predicting lifestyles and emergence of pathogens.</title>
        <authorList>
            <person name="Haridas S."/>
            <person name="Albert R."/>
            <person name="Binder M."/>
            <person name="Bloem J."/>
            <person name="Labutti K."/>
            <person name="Salamov A."/>
            <person name="Andreopoulos B."/>
            <person name="Baker S."/>
            <person name="Barry K."/>
            <person name="Bills G."/>
            <person name="Bluhm B."/>
            <person name="Cannon C."/>
            <person name="Castanera R."/>
            <person name="Culley D."/>
            <person name="Daum C."/>
            <person name="Ezra D."/>
            <person name="Gonzalez J."/>
            <person name="Henrissat B."/>
            <person name="Kuo A."/>
            <person name="Liang C."/>
            <person name="Lipzen A."/>
            <person name="Lutzoni F."/>
            <person name="Magnuson J."/>
            <person name="Mondo S."/>
            <person name="Nolan M."/>
            <person name="Ohm R."/>
            <person name="Pangilinan J."/>
            <person name="Park H.-J."/>
            <person name="Ramirez L."/>
            <person name="Alfaro M."/>
            <person name="Sun H."/>
            <person name="Tritt A."/>
            <person name="Yoshinaga Y."/>
            <person name="Zwiers L.-H."/>
            <person name="Turgeon B."/>
            <person name="Goodwin S."/>
            <person name="Spatafora J."/>
            <person name="Crous P."/>
            <person name="Grigoriev I."/>
        </authorList>
    </citation>
    <scope>NUCLEOTIDE SEQUENCE</scope>
    <source>
        <strain evidence="2">CBS 122368</strain>
    </source>
</reference>
<accession>A0A6A6I9G7</accession>
<protein>
    <submittedName>
        <fullName evidence="2">Uncharacterized protein</fullName>
    </submittedName>
</protein>
<dbReference type="AlphaFoldDB" id="A0A6A6I9G7"/>
<gene>
    <name evidence="2" type="ORF">BU26DRAFT_507787</name>
</gene>
<sequence length="154" mass="16743">MQQLGTEISDGEGHREEELFSTDGSRVQTFQQLPGHSQGLEEPGSILRQYSSAPETTQRQSQQGGGMRETSRPATGQQGPHARTLLPSITSVAAHRQPSVKVVFWRRFKRSRNNGSLNRVAMTVQERFGPAPGGGESARTYTIAVANAIPSTPD</sequence>
<feature type="region of interest" description="Disordered" evidence="1">
    <location>
        <begin position="1"/>
        <end position="92"/>
    </location>
</feature>
<evidence type="ECO:0000256" key="1">
    <source>
        <dbReference type="SAM" id="MobiDB-lite"/>
    </source>
</evidence>
<name>A0A6A6I9G7_9PLEO</name>
<dbReference type="EMBL" id="ML987199">
    <property type="protein sequence ID" value="KAF2246163.1"/>
    <property type="molecule type" value="Genomic_DNA"/>
</dbReference>
<keyword evidence="3" id="KW-1185">Reference proteome</keyword>
<dbReference type="RefSeq" id="XP_033681167.1">
    <property type="nucleotide sequence ID" value="XM_033827025.1"/>
</dbReference>
<organism evidence="2 3">
    <name type="scientific">Trematosphaeria pertusa</name>
    <dbReference type="NCBI Taxonomy" id="390896"/>
    <lineage>
        <taxon>Eukaryota</taxon>
        <taxon>Fungi</taxon>
        <taxon>Dikarya</taxon>
        <taxon>Ascomycota</taxon>
        <taxon>Pezizomycotina</taxon>
        <taxon>Dothideomycetes</taxon>
        <taxon>Pleosporomycetidae</taxon>
        <taxon>Pleosporales</taxon>
        <taxon>Massarineae</taxon>
        <taxon>Trematosphaeriaceae</taxon>
        <taxon>Trematosphaeria</taxon>
    </lineage>
</organism>
<feature type="compositionally biased region" description="Polar residues" evidence="1">
    <location>
        <begin position="22"/>
        <end position="35"/>
    </location>
</feature>
<evidence type="ECO:0000313" key="3">
    <source>
        <dbReference type="Proteomes" id="UP000800094"/>
    </source>
</evidence>
<evidence type="ECO:0000313" key="2">
    <source>
        <dbReference type="EMBL" id="KAF2246163.1"/>
    </source>
</evidence>
<dbReference type="Proteomes" id="UP000800094">
    <property type="component" value="Unassembled WGS sequence"/>
</dbReference>
<proteinExistence type="predicted"/>